<accession>A0A1L3MUF9</accession>
<dbReference type="Proteomes" id="UP000181936">
    <property type="component" value="Chromosome"/>
</dbReference>
<organism evidence="1 2">
    <name type="scientific">Bacillus weihaiensis</name>
    <dbReference type="NCBI Taxonomy" id="1547283"/>
    <lineage>
        <taxon>Bacteria</taxon>
        <taxon>Bacillati</taxon>
        <taxon>Bacillota</taxon>
        <taxon>Bacilli</taxon>
        <taxon>Bacillales</taxon>
        <taxon>Bacillaceae</taxon>
        <taxon>Bacillus</taxon>
    </lineage>
</organism>
<protein>
    <submittedName>
        <fullName evidence="1">Uncharacterized protein</fullName>
    </submittedName>
</protein>
<proteinExistence type="predicted"/>
<dbReference type="EMBL" id="CP016020">
    <property type="protein sequence ID" value="APH05972.1"/>
    <property type="molecule type" value="Genomic_DNA"/>
</dbReference>
<reference evidence="1 2" key="1">
    <citation type="journal article" date="2016" name="Sci. Rep.">
        <title>Complete genome sequence and transcriptomic analysis of a novel marine strain Bacillus weihaiensis reveals the mechanism of brown algae degradation.</title>
        <authorList>
            <person name="Zhu Y."/>
            <person name="Chen P."/>
            <person name="Bao Y."/>
            <person name="Men Y."/>
            <person name="Zeng Y."/>
            <person name="Yang J."/>
            <person name="Sun J."/>
            <person name="Sun Y."/>
        </authorList>
    </citation>
    <scope>NUCLEOTIDE SEQUENCE [LARGE SCALE GENOMIC DNA]</scope>
    <source>
        <strain evidence="1 2">Alg07</strain>
    </source>
</reference>
<evidence type="ECO:0000313" key="1">
    <source>
        <dbReference type="EMBL" id="APH05972.1"/>
    </source>
</evidence>
<keyword evidence="2" id="KW-1185">Reference proteome</keyword>
<dbReference type="AlphaFoldDB" id="A0A1L3MUF9"/>
<dbReference type="OrthoDB" id="2599887at2"/>
<dbReference type="RefSeq" id="WP_072580773.1">
    <property type="nucleotide sequence ID" value="NZ_CP016020.1"/>
</dbReference>
<dbReference type="STRING" id="1547283.A9C19_15200"/>
<dbReference type="Pfam" id="PF10970">
    <property type="entry name" value="GerPE"/>
    <property type="match status" value="1"/>
</dbReference>
<name>A0A1L3MUF9_9BACI</name>
<gene>
    <name evidence="1" type="ORF">A9C19_15200</name>
</gene>
<evidence type="ECO:0000313" key="2">
    <source>
        <dbReference type="Proteomes" id="UP000181936"/>
    </source>
</evidence>
<dbReference type="InterPro" id="IPR024496">
    <property type="entry name" value="Spore_germ_GerPE"/>
</dbReference>
<sequence length="124" mass="14102">MISRYSQVTSAYVNSIGISSVFHIGDSQQVTPSVKVLAIQREEERYYESEGDLSNYPIFSEEIPKPINYEKLTTNFFHEKPKINVSSIHVTAISSSGVFHIGSTRDIMCETRTKHFRQLKDLNG</sequence>
<dbReference type="KEGG" id="bwh:A9C19_15200"/>